<sequence>MPFREATYADLLPASQILAAAFKNDAFQGKYLHPHLDKYPDDLARQYLRTLRTSWARASPDNKLLVSFKPSSRGKGEECLTGVVSWSRRRANSPSASWSATAWTKVVVYYNYLESLILPDRAAEPERQNILTRAFPYAKHHWTGTRAEVWYLNVVGVDPAFEGQGIGRELVAWGFERARQEGVGTSCIAASDRDRFYKACGFDVQCGIAGDEGPDHELRTTLRNIGGGTIHFWDGGMEPEGVREYGEE</sequence>
<dbReference type="Gene3D" id="3.40.630.30">
    <property type="match status" value="1"/>
</dbReference>
<comment type="caution">
    <text evidence="2">The sequence shown here is derived from an EMBL/GenBank/DDBJ whole genome shotgun (WGS) entry which is preliminary data.</text>
</comment>
<evidence type="ECO:0000313" key="3">
    <source>
        <dbReference type="Proteomes" id="UP000310066"/>
    </source>
</evidence>
<reference evidence="2 3" key="1">
    <citation type="submission" date="2017-03" db="EMBL/GenBank/DDBJ databases">
        <title>Genomes of endolithic fungi from Antarctica.</title>
        <authorList>
            <person name="Coleine C."/>
            <person name="Masonjones S."/>
            <person name="Stajich J.E."/>
        </authorList>
    </citation>
    <scope>NUCLEOTIDE SEQUENCE [LARGE SCALE GENOMIC DNA]</scope>
    <source>
        <strain evidence="2 3">CCFEE 5311</strain>
    </source>
</reference>
<dbReference type="Pfam" id="PF00583">
    <property type="entry name" value="Acetyltransf_1"/>
    <property type="match status" value="1"/>
</dbReference>
<protein>
    <recommendedName>
        <fullName evidence="1">N-acetyltransferase domain-containing protein</fullName>
    </recommendedName>
</protein>
<dbReference type="EMBL" id="NAJP01000173">
    <property type="protein sequence ID" value="TKA24792.1"/>
    <property type="molecule type" value="Genomic_DNA"/>
</dbReference>
<dbReference type="SUPFAM" id="SSF55729">
    <property type="entry name" value="Acyl-CoA N-acyltransferases (Nat)"/>
    <property type="match status" value="1"/>
</dbReference>
<dbReference type="GO" id="GO:0016747">
    <property type="term" value="F:acyltransferase activity, transferring groups other than amino-acyl groups"/>
    <property type="evidence" value="ECO:0007669"/>
    <property type="project" value="InterPro"/>
</dbReference>
<dbReference type="InterPro" id="IPR052523">
    <property type="entry name" value="Trichothecene_AcTrans"/>
</dbReference>
<dbReference type="PROSITE" id="PS51186">
    <property type="entry name" value="GNAT"/>
    <property type="match status" value="1"/>
</dbReference>
<organism evidence="2 3">
    <name type="scientific">Friedmanniomyces endolithicus</name>
    <dbReference type="NCBI Taxonomy" id="329885"/>
    <lineage>
        <taxon>Eukaryota</taxon>
        <taxon>Fungi</taxon>
        <taxon>Dikarya</taxon>
        <taxon>Ascomycota</taxon>
        <taxon>Pezizomycotina</taxon>
        <taxon>Dothideomycetes</taxon>
        <taxon>Dothideomycetidae</taxon>
        <taxon>Mycosphaerellales</taxon>
        <taxon>Teratosphaeriaceae</taxon>
        <taxon>Friedmanniomyces</taxon>
    </lineage>
</organism>
<dbReference type="STRING" id="329885.A0A4U0TSB8"/>
<dbReference type="PANTHER" id="PTHR42791">
    <property type="entry name" value="GNAT FAMILY ACETYLTRANSFERASE"/>
    <property type="match status" value="1"/>
</dbReference>
<dbReference type="OrthoDB" id="2115692at2759"/>
<dbReference type="AlphaFoldDB" id="A0A4U0TSB8"/>
<evidence type="ECO:0000313" key="2">
    <source>
        <dbReference type="EMBL" id="TKA24792.1"/>
    </source>
</evidence>
<feature type="domain" description="N-acetyltransferase" evidence="1">
    <location>
        <begin position="148"/>
        <end position="223"/>
    </location>
</feature>
<gene>
    <name evidence="2" type="ORF">B0A54_17556</name>
</gene>
<name>A0A4U0TSB8_9PEZI</name>
<proteinExistence type="predicted"/>
<dbReference type="Proteomes" id="UP000310066">
    <property type="component" value="Unassembled WGS sequence"/>
</dbReference>
<dbReference type="InterPro" id="IPR000182">
    <property type="entry name" value="GNAT_dom"/>
</dbReference>
<dbReference type="InterPro" id="IPR016181">
    <property type="entry name" value="Acyl_CoA_acyltransferase"/>
</dbReference>
<dbReference type="PANTHER" id="PTHR42791:SF16">
    <property type="entry name" value="N-ACETYLTRANSFERASE DOMAIN-CONTAINING PROTEIN"/>
    <property type="match status" value="1"/>
</dbReference>
<accession>A0A4U0TSB8</accession>
<dbReference type="CDD" id="cd04301">
    <property type="entry name" value="NAT_SF"/>
    <property type="match status" value="1"/>
</dbReference>
<evidence type="ECO:0000259" key="1">
    <source>
        <dbReference type="PROSITE" id="PS51186"/>
    </source>
</evidence>